<dbReference type="Gene3D" id="3.30.420.40">
    <property type="match status" value="2"/>
</dbReference>
<evidence type="ECO:0000313" key="2">
    <source>
        <dbReference type="EMBL" id="MBN9643263.1"/>
    </source>
</evidence>
<comment type="similarity">
    <text evidence="1">Belongs to the ROK (NagC/XylR) family.</text>
</comment>
<organism evidence="2 3">
    <name type="scientific">Corynebacterium mendelii</name>
    <dbReference type="NCBI Taxonomy" id="2765362"/>
    <lineage>
        <taxon>Bacteria</taxon>
        <taxon>Bacillati</taxon>
        <taxon>Actinomycetota</taxon>
        <taxon>Actinomycetes</taxon>
        <taxon>Mycobacteriales</taxon>
        <taxon>Corynebacteriaceae</taxon>
        <taxon>Corynebacterium</taxon>
    </lineage>
</organism>
<evidence type="ECO:0000313" key="3">
    <source>
        <dbReference type="Proteomes" id="UP000664332"/>
    </source>
</evidence>
<keyword evidence="3" id="KW-1185">Reference proteome</keyword>
<dbReference type="Pfam" id="PF00480">
    <property type="entry name" value="ROK"/>
    <property type="match status" value="1"/>
</dbReference>
<dbReference type="EMBL" id="JAFLEQ010000003">
    <property type="protein sequence ID" value="MBN9643263.1"/>
    <property type="molecule type" value="Genomic_DNA"/>
</dbReference>
<comment type="caution">
    <text evidence="2">The sequence shown here is derived from an EMBL/GenBank/DDBJ whole genome shotgun (WGS) entry which is preliminary data.</text>
</comment>
<dbReference type="SUPFAM" id="SSF53067">
    <property type="entry name" value="Actin-like ATPase domain"/>
    <property type="match status" value="1"/>
</dbReference>
<dbReference type="PANTHER" id="PTHR18964:SF169">
    <property type="entry name" value="N-ACETYLMANNOSAMINE KINASE"/>
    <property type="match status" value="1"/>
</dbReference>
<dbReference type="Proteomes" id="UP000664332">
    <property type="component" value="Unassembled WGS sequence"/>
</dbReference>
<sequence>MTVERACMLAVDLGGTKIAGGYIDPEQPTVVHGRTQQPTLAMDGPATVIEQLSKVLAELIASAEQAGYTPAAVGLGSPGVINPDTGMVVNVGQTMPGWAGTNVKAAMTTITGLPAAVHNDVRVMGLGEAVYGAGKGFADVLFVSIGTGIGGAVVRNGALDPSPHHSRGEIAYLACPQPEGNCDIIENAGSGPALAKRYRQRKGITDPSVDLREVMRRWYDGDQTAKDVIAESMECTGRGLAGYVNALDVSAVVIGGGVATIGEPIIAPLEKAFRADLLDGMDDMVVTTTEFGTDAPLIGAACLAGTALEHTSPK</sequence>
<evidence type="ECO:0000256" key="1">
    <source>
        <dbReference type="ARBA" id="ARBA00006479"/>
    </source>
</evidence>
<protein>
    <submittedName>
        <fullName evidence="2">ROK family protein</fullName>
    </submittedName>
</protein>
<dbReference type="InterPro" id="IPR000600">
    <property type="entry name" value="ROK"/>
</dbReference>
<dbReference type="PANTHER" id="PTHR18964">
    <property type="entry name" value="ROK (REPRESSOR, ORF, KINASE) FAMILY"/>
    <property type="match status" value="1"/>
</dbReference>
<dbReference type="AlphaFoldDB" id="A0A939DZU1"/>
<name>A0A939DZU1_9CORY</name>
<gene>
    <name evidence="2" type="ORF">JZY06_01250</name>
</gene>
<dbReference type="InterPro" id="IPR043129">
    <property type="entry name" value="ATPase_NBD"/>
</dbReference>
<proteinExistence type="inferred from homology"/>
<accession>A0A939DZU1</accession>
<reference evidence="2" key="1">
    <citation type="submission" date="2021-03" db="EMBL/GenBank/DDBJ databases">
        <authorList>
            <person name="Sun Q."/>
        </authorList>
    </citation>
    <scope>NUCLEOTIDE SEQUENCE</scope>
    <source>
        <strain evidence="2">CCM 8862</strain>
    </source>
</reference>